<evidence type="ECO:0000313" key="2">
    <source>
        <dbReference type="Proteomes" id="UP000005438"/>
    </source>
</evidence>
<protein>
    <submittedName>
        <fullName evidence="1">Uncharacterized protein</fullName>
    </submittedName>
</protein>
<sequence>MASMVCFLFKLPACLYEVVYKLDRRIKKVLINYINFTFLFCP</sequence>
<dbReference type="AlphaFoldDB" id="G8TI28"/>
<dbReference type="HOGENOM" id="CLU_3254684_0_0_10"/>
<dbReference type="EMBL" id="CP003178">
    <property type="protein sequence ID" value="AEV99631.1"/>
    <property type="molecule type" value="Genomic_DNA"/>
</dbReference>
<gene>
    <name evidence="1" type="ordered locus">Niako_3315</name>
</gene>
<evidence type="ECO:0000313" key="1">
    <source>
        <dbReference type="EMBL" id="AEV99631.1"/>
    </source>
</evidence>
<reference evidence="1 2" key="1">
    <citation type="submission" date="2011-12" db="EMBL/GenBank/DDBJ databases">
        <title>The complete genome of Niastella koreensis GR20-10.</title>
        <authorList>
            <consortium name="US DOE Joint Genome Institute (JGI-PGF)"/>
            <person name="Lucas S."/>
            <person name="Han J."/>
            <person name="Lapidus A."/>
            <person name="Bruce D."/>
            <person name="Goodwin L."/>
            <person name="Pitluck S."/>
            <person name="Peters L."/>
            <person name="Kyrpides N."/>
            <person name="Mavromatis K."/>
            <person name="Ivanova N."/>
            <person name="Mikhailova N."/>
            <person name="Davenport K."/>
            <person name="Saunders E."/>
            <person name="Detter J.C."/>
            <person name="Tapia R."/>
            <person name="Han C."/>
            <person name="Land M."/>
            <person name="Hauser L."/>
            <person name="Markowitz V."/>
            <person name="Cheng J.-F."/>
            <person name="Hugenholtz P."/>
            <person name="Woyke T."/>
            <person name="Wu D."/>
            <person name="Tindall B."/>
            <person name="Pomrenke H."/>
            <person name="Brambilla E."/>
            <person name="Klenk H.-P."/>
            <person name="Eisen J.A."/>
        </authorList>
    </citation>
    <scope>NUCLEOTIDE SEQUENCE [LARGE SCALE GENOMIC DNA]</scope>
    <source>
        <strain evidence="2">DSM 17620 / KACC 11465 / NBRC 106392 / GR20-10</strain>
    </source>
</reference>
<proteinExistence type="predicted"/>
<organism evidence="1 2">
    <name type="scientific">Niastella koreensis (strain DSM 17620 / KACC 11465 / NBRC 106392 / GR20-10)</name>
    <dbReference type="NCBI Taxonomy" id="700598"/>
    <lineage>
        <taxon>Bacteria</taxon>
        <taxon>Pseudomonadati</taxon>
        <taxon>Bacteroidota</taxon>
        <taxon>Chitinophagia</taxon>
        <taxon>Chitinophagales</taxon>
        <taxon>Chitinophagaceae</taxon>
        <taxon>Niastella</taxon>
    </lineage>
</organism>
<name>G8TI28_NIAKG</name>
<dbReference type="KEGG" id="nko:Niako_3315"/>
<accession>G8TI28</accession>
<dbReference type="Proteomes" id="UP000005438">
    <property type="component" value="Chromosome"/>
</dbReference>